<dbReference type="CDD" id="cd07302">
    <property type="entry name" value="CHD"/>
    <property type="match status" value="1"/>
</dbReference>
<accession>A0A7K0DDB6</accession>
<dbReference type="InterPro" id="IPR029787">
    <property type="entry name" value="Nucleotide_cyclase"/>
</dbReference>
<dbReference type="PANTHER" id="PTHR43081">
    <property type="entry name" value="ADENYLATE CYCLASE, TERMINAL-DIFFERENTIATION SPECIFIC-RELATED"/>
    <property type="match status" value="1"/>
</dbReference>
<gene>
    <name evidence="4" type="ORF">NRB20_69230</name>
</gene>
<proteinExistence type="inferred from homology"/>
<dbReference type="InterPro" id="IPR001054">
    <property type="entry name" value="A/G_cyclase"/>
</dbReference>
<dbReference type="SMART" id="SM00044">
    <property type="entry name" value="CYCc"/>
    <property type="match status" value="1"/>
</dbReference>
<dbReference type="GO" id="GO:0006171">
    <property type="term" value="P:cAMP biosynthetic process"/>
    <property type="evidence" value="ECO:0007669"/>
    <property type="project" value="TreeGrafter"/>
</dbReference>
<evidence type="ECO:0000256" key="1">
    <source>
        <dbReference type="ARBA" id="ARBA00005381"/>
    </source>
</evidence>
<evidence type="ECO:0000313" key="5">
    <source>
        <dbReference type="Proteomes" id="UP000438448"/>
    </source>
</evidence>
<dbReference type="GO" id="GO:0035556">
    <property type="term" value="P:intracellular signal transduction"/>
    <property type="evidence" value="ECO:0007669"/>
    <property type="project" value="InterPro"/>
</dbReference>
<protein>
    <recommendedName>
        <fullName evidence="3">Guanylate cyclase domain-containing protein</fullName>
    </recommendedName>
</protein>
<feature type="domain" description="Guanylate cyclase" evidence="3">
    <location>
        <begin position="188"/>
        <end position="300"/>
    </location>
</feature>
<dbReference type="PANTHER" id="PTHR43081:SF19">
    <property type="entry name" value="PH-SENSITIVE ADENYLATE CYCLASE RV1264"/>
    <property type="match status" value="1"/>
</dbReference>
<sequence>MAIIDDLPTGGRLRYALGVSESSSADGEKARRTGDTGNSAGAGEPQSARDGGESEEPVDAGRSPDGQAAENGPDVVIPLEPVDAEPNGRRSGARLRAGQLSALMSAANQRRDLIGVIRKARENLPGDPAFGDPLSVSGPGGPQAVARAADKLVGDSPSAAKEIGLGALQVWQAMLERVGRGKGSEPITVMFTDLVSFSRWSLTAGDEATLDFLRRVATAIEPPIVDRGGRVIKRMGDGVMAVFLSPDAAVRAAIAAKRQLTALDVPNYRPQMRIGLHTGSPREIGGDWLGVDVTIAARVMEAGGNGNTMISQTTLDALRPETLDDLGCTVKPYRRGLFAAPLSGVPEDLKIFRLDGI</sequence>
<comment type="caution">
    <text evidence="4">The sequence shown here is derived from an EMBL/GenBank/DDBJ whole genome shotgun (WGS) entry which is preliminary data.</text>
</comment>
<feature type="region of interest" description="Disordered" evidence="2">
    <location>
        <begin position="18"/>
        <end position="92"/>
    </location>
</feature>
<dbReference type="Gene3D" id="3.30.70.1230">
    <property type="entry name" value="Nucleotide cyclase"/>
    <property type="match status" value="1"/>
</dbReference>
<dbReference type="GO" id="GO:0004016">
    <property type="term" value="F:adenylate cyclase activity"/>
    <property type="evidence" value="ECO:0007669"/>
    <property type="project" value="UniProtKB-ARBA"/>
</dbReference>
<dbReference type="Pfam" id="PF00211">
    <property type="entry name" value="Guanylate_cyc"/>
    <property type="match status" value="1"/>
</dbReference>
<dbReference type="AlphaFoldDB" id="A0A7K0DDB6"/>
<dbReference type="SUPFAM" id="SSF55073">
    <property type="entry name" value="Nucleotide cyclase"/>
    <property type="match status" value="1"/>
</dbReference>
<keyword evidence="5" id="KW-1185">Reference proteome</keyword>
<organism evidence="4 5">
    <name type="scientific">Nocardia macrotermitis</name>
    <dbReference type="NCBI Taxonomy" id="2585198"/>
    <lineage>
        <taxon>Bacteria</taxon>
        <taxon>Bacillati</taxon>
        <taxon>Actinomycetota</taxon>
        <taxon>Actinomycetes</taxon>
        <taxon>Mycobacteriales</taxon>
        <taxon>Nocardiaceae</taxon>
        <taxon>Nocardia</taxon>
    </lineage>
</organism>
<dbReference type="PROSITE" id="PS50125">
    <property type="entry name" value="GUANYLATE_CYCLASE_2"/>
    <property type="match status" value="1"/>
</dbReference>
<evidence type="ECO:0000259" key="3">
    <source>
        <dbReference type="PROSITE" id="PS50125"/>
    </source>
</evidence>
<comment type="similarity">
    <text evidence="1">Belongs to the adenylyl cyclase class-3 family.</text>
</comment>
<reference evidence="4 5" key="1">
    <citation type="submission" date="2019-10" db="EMBL/GenBank/DDBJ databases">
        <title>Nocardia macrotermitis sp. nov. and Nocardia aurantia sp. nov., isolated from the gut of fungus growing-termite Macrotermes natalensis.</title>
        <authorList>
            <person name="Benndorf R."/>
            <person name="Schwitalla J."/>
            <person name="Martin K."/>
            <person name="De Beer W."/>
            <person name="Kaster A.-K."/>
            <person name="Vollmers J."/>
            <person name="Poulsen M."/>
            <person name="Beemelmanns C."/>
        </authorList>
    </citation>
    <scope>NUCLEOTIDE SEQUENCE [LARGE SCALE GENOMIC DNA]</scope>
    <source>
        <strain evidence="4 5">RB20</strain>
    </source>
</reference>
<dbReference type="EMBL" id="WEGK01000023">
    <property type="protein sequence ID" value="MQY23790.1"/>
    <property type="molecule type" value="Genomic_DNA"/>
</dbReference>
<evidence type="ECO:0000256" key="2">
    <source>
        <dbReference type="SAM" id="MobiDB-lite"/>
    </source>
</evidence>
<dbReference type="Proteomes" id="UP000438448">
    <property type="component" value="Unassembled WGS sequence"/>
</dbReference>
<dbReference type="InterPro" id="IPR050697">
    <property type="entry name" value="Adenylyl/Guanylyl_Cyclase_3/4"/>
</dbReference>
<name>A0A7K0DDB6_9NOCA</name>
<evidence type="ECO:0000313" key="4">
    <source>
        <dbReference type="EMBL" id="MQY23790.1"/>
    </source>
</evidence>